<feature type="transmembrane region" description="Helical" evidence="7">
    <location>
        <begin position="377"/>
        <end position="402"/>
    </location>
</feature>
<feature type="transmembrane region" description="Helical" evidence="7">
    <location>
        <begin position="158"/>
        <end position="185"/>
    </location>
</feature>
<organism evidence="8 9">
    <name type="scientific">Neoroseomonas marina</name>
    <dbReference type="NCBI Taxonomy" id="1232220"/>
    <lineage>
        <taxon>Bacteria</taxon>
        <taxon>Pseudomonadati</taxon>
        <taxon>Pseudomonadota</taxon>
        <taxon>Alphaproteobacteria</taxon>
        <taxon>Acetobacterales</taxon>
        <taxon>Acetobacteraceae</taxon>
        <taxon>Neoroseomonas</taxon>
    </lineage>
</organism>
<evidence type="ECO:0000256" key="2">
    <source>
        <dbReference type="ARBA" id="ARBA00022448"/>
    </source>
</evidence>
<protein>
    <submittedName>
        <fullName evidence="8">MFS transporter</fullName>
    </submittedName>
</protein>
<dbReference type="InterPro" id="IPR036259">
    <property type="entry name" value="MFS_trans_sf"/>
</dbReference>
<dbReference type="Proteomes" id="UP000548582">
    <property type="component" value="Unassembled WGS sequence"/>
</dbReference>
<evidence type="ECO:0000256" key="3">
    <source>
        <dbReference type="ARBA" id="ARBA00022475"/>
    </source>
</evidence>
<feature type="transmembrane region" description="Helical" evidence="7">
    <location>
        <begin position="319"/>
        <end position="342"/>
    </location>
</feature>
<reference evidence="8 9" key="1">
    <citation type="submission" date="2020-03" db="EMBL/GenBank/DDBJ databases">
        <authorList>
            <person name="Sun Q."/>
        </authorList>
    </citation>
    <scope>NUCLEOTIDE SEQUENCE [LARGE SCALE GENOMIC DNA]</scope>
    <source>
        <strain evidence="8 9">JC162</strain>
    </source>
</reference>
<sequence>MSTVPRAAVLAPFRQRSFRFQWPADLATSWAFEMETLILAWYVLAKTGSVVVLTLFGALQFVGTLISPMFGVMGDRLGHRRVLIAMRATYLTLALTLAGLAMTGMLGIAAIFVVALLAGLVRPSDIGMRNALIGATMPAPYLMGAMGIERMSADTARIVGALTGAALVAALGVGPAYLVVAGLYLTSLLLMTGIEESRIHVPVEAAPATRVWRDVLDGAAYVRAAPALLAAMCLAFLANFLAYPLTGGLLPHVARDIYGMDQGGLGRLIAVFATGALIGSMVLSARGGAFPPARTMLAASLIWFLLLLGFAQVRDAAAGMVLLAAIGFVQSFCMVPMGVLLLRVTKDAFRGRVMGLRMLAVYGLPVGLLGAGPLIAWFGFAATATAFAGIGLVATVAIALAWRPYLWPADAAANARHR</sequence>
<proteinExistence type="predicted"/>
<dbReference type="SUPFAM" id="SSF103473">
    <property type="entry name" value="MFS general substrate transporter"/>
    <property type="match status" value="1"/>
</dbReference>
<dbReference type="EMBL" id="JABBKX010000005">
    <property type="protein sequence ID" value="NMJ42850.1"/>
    <property type="molecule type" value="Genomic_DNA"/>
</dbReference>
<comment type="caution">
    <text evidence="8">The sequence shown here is derived from an EMBL/GenBank/DDBJ whole genome shotgun (WGS) entry which is preliminary data.</text>
</comment>
<keyword evidence="4 7" id="KW-0812">Transmembrane</keyword>
<keyword evidence="6 7" id="KW-0472">Membrane</keyword>
<keyword evidence="5 7" id="KW-1133">Transmembrane helix</keyword>
<evidence type="ECO:0000256" key="7">
    <source>
        <dbReference type="SAM" id="Phobius"/>
    </source>
</evidence>
<feature type="transmembrane region" description="Helical" evidence="7">
    <location>
        <begin position="295"/>
        <end position="313"/>
    </location>
</feature>
<feature type="transmembrane region" description="Helical" evidence="7">
    <location>
        <begin position="265"/>
        <end position="283"/>
    </location>
</feature>
<evidence type="ECO:0000256" key="1">
    <source>
        <dbReference type="ARBA" id="ARBA00004651"/>
    </source>
</evidence>
<evidence type="ECO:0000256" key="5">
    <source>
        <dbReference type="ARBA" id="ARBA00022989"/>
    </source>
</evidence>
<comment type="subcellular location">
    <subcellularLocation>
        <location evidence="1">Cell membrane</location>
        <topology evidence="1">Multi-pass membrane protein</topology>
    </subcellularLocation>
</comment>
<gene>
    <name evidence="8" type="ORF">GWK16_16510</name>
</gene>
<dbReference type="PANTHER" id="PTHR23513:SF11">
    <property type="entry name" value="STAPHYLOFERRIN A TRANSPORTER"/>
    <property type="match status" value="1"/>
</dbReference>
<dbReference type="GO" id="GO:0005886">
    <property type="term" value="C:plasma membrane"/>
    <property type="evidence" value="ECO:0007669"/>
    <property type="project" value="UniProtKB-SubCell"/>
</dbReference>
<name>A0A848EHD6_9PROT</name>
<keyword evidence="3" id="KW-1003">Cell membrane</keyword>
<evidence type="ECO:0000256" key="6">
    <source>
        <dbReference type="ARBA" id="ARBA00023136"/>
    </source>
</evidence>
<evidence type="ECO:0000313" key="8">
    <source>
        <dbReference type="EMBL" id="NMJ42850.1"/>
    </source>
</evidence>
<evidence type="ECO:0000256" key="4">
    <source>
        <dbReference type="ARBA" id="ARBA00022692"/>
    </source>
</evidence>
<dbReference type="Gene3D" id="1.20.1250.20">
    <property type="entry name" value="MFS general substrate transporter like domains"/>
    <property type="match status" value="2"/>
</dbReference>
<dbReference type="Pfam" id="PF05977">
    <property type="entry name" value="MFS_3"/>
    <property type="match status" value="1"/>
</dbReference>
<feature type="transmembrane region" description="Helical" evidence="7">
    <location>
        <begin position="220"/>
        <end position="245"/>
    </location>
</feature>
<feature type="transmembrane region" description="Helical" evidence="7">
    <location>
        <begin position="93"/>
        <end position="121"/>
    </location>
</feature>
<dbReference type="InterPro" id="IPR010290">
    <property type="entry name" value="TM_effector"/>
</dbReference>
<dbReference type="CDD" id="cd06173">
    <property type="entry name" value="MFS_MefA_like"/>
    <property type="match status" value="1"/>
</dbReference>
<keyword evidence="2" id="KW-0813">Transport</keyword>
<evidence type="ECO:0000313" key="9">
    <source>
        <dbReference type="Proteomes" id="UP000548582"/>
    </source>
</evidence>
<accession>A0A848EHD6</accession>
<feature type="transmembrane region" description="Helical" evidence="7">
    <location>
        <begin position="50"/>
        <end position="72"/>
    </location>
</feature>
<dbReference type="PANTHER" id="PTHR23513">
    <property type="entry name" value="INTEGRAL MEMBRANE EFFLUX PROTEIN-RELATED"/>
    <property type="match status" value="1"/>
</dbReference>
<feature type="transmembrane region" description="Helical" evidence="7">
    <location>
        <begin position="354"/>
        <end position="371"/>
    </location>
</feature>
<dbReference type="AlphaFoldDB" id="A0A848EHD6"/>
<keyword evidence="9" id="KW-1185">Reference proteome</keyword>